<accession>A0A679FJA6</accession>
<sequence length="54" mass="6263">MDVYVLEEGRFRHQGMYVRDETIPVRPFLGFTIDLKNVFAEEEQEKTAAVQTTG</sequence>
<dbReference type="RefSeq" id="WP_172418430.1">
    <property type="nucleotide sequence ID" value="NZ_AP022557.1"/>
</dbReference>
<dbReference type="Proteomes" id="UP000501421">
    <property type="component" value="Chromosome"/>
</dbReference>
<gene>
    <name evidence="1" type="ORF">GsuE55_12850</name>
</gene>
<dbReference type="AlphaFoldDB" id="A0A679FJA6"/>
<evidence type="ECO:0000313" key="2">
    <source>
        <dbReference type="Proteomes" id="UP000501421"/>
    </source>
</evidence>
<reference evidence="2" key="1">
    <citation type="journal article" date="2020" name="Microbiol. Resour. Announc.">
        <title>Complete Genome Sequence of Geobacillus sp. Strain E55-1, Isolated from Mine Geyser in Japan.</title>
        <authorList>
            <person name="Miyazaki K."/>
            <person name="Hase E."/>
            <person name="Tokito N."/>
        </authorList>
    </citation>
    <scope>NUCLEOTIDE SEQUENCE [LARGE SCALE GENOMIC DNA]</scope>
    <source>
        <strain evidence="2">E55-1</strain>
    </source>
</reference>
<protein>
    <submittedName>
        <fullName evidence="1">Uncharacterized protein</fullName>
    </submittedName>
</protein>
<organism evidence="1 2">
    <name type="scientific">Geobacillus subterraneus</name>
    <dbReference type="NCBI Taxonomy" id="129338"/>
    <lineage>
        <taxon>Bacteria</taxon>
        <taxon>Bacillati</taxon>
        <taxon>Bacillota</taxon>
        <taxon>Bacilli</taxon>
        <taxon>Bacillales</taxon>
        <taxon>Anoxybacillaceae</taxon>
        <taxon>Geobacillus</taxon>
    </lineage>
</organism>
<evidence type="ECO:0000313" key="1">
    <source>
        <dbReference type="EMBL" id="BBW96452.1"/>
    </source>
</evidence>
<proteinExistence type="predicted"/>
<name>A0A679FJA6_9BACL</name>
<dbReference type="EMBL" id="AP022557">
    <property type="protein sequence ID" value="BBW96452.1"/>
    <property type="molecule type" value="Genomic_DNA"/>
</dbReference>
<keyword evidence="2" id="KW-1185">Reference proteome</keyword>